<evidence type="ECO:0000256" key="2">
    <source>
        <dbReference type="ARBA" id="ARBA00009773"/>
    </source>
</evidence>
<feature type="transmembrane region" description="Helical" evidence="9">
    <location>
        <begin position="218"/>
        <end position="244"/>
    </location>
</feature>
<keyword evidence="5 9" id="KW-0812">Transmembrane</keyword>
<sequence length="415" mass="43882">MTIRDQVRFWLLACGAFFFLIWLFSGILLPFVAGMAIAYFLDPLADRLEARGLSRTLATTIITALFFLILVFVLLLIVPLIGSQLAGFLERLPGYISDLRAQAAPYIQHIADKIAPETLNSVGESIKGQTANAIKWAGNILGNLLTGSLALLNFLSLVFITPVVSFYLLRDWDKIVGKVDSWLPRWLAGDIRECARDIDLTLAGFVRGQSTVCLLLGLFYGLGLTLVGLEFGFLIGLMTGILSFVPYFGMLVGFAVGVGVAIAQFGFGLNVVFVVGVFLLGQLMEGNFLTPKLVGDKVGLHAVWVMFALLAGGALFGFLGVMLAVPVAAAIGVLVRYALARYLESRLYDHAPQPLASLAGGGDMDMPVASAGSSISTAGQDVNASVASQKPAGPKAAADGGVNDGGTGGSDKPQS</sequence>
<dbReference type="Pfam" id="PF01594">
    <property type="entry name" value="AI-2E_transport"/>
    <property type="match status" value="1"/>
</dbReference>
<dbReference type="RefSeq" id="WP_101269470.1">
    <property type="nucleotide sequence ID" value="NZ_NWTK01000014.1"/>
</dbReference>
<dbReference type="InterPro" id="IPR002549">
    <property type="entry name" value="AI-2E-like"/>
</dbReference>
<keyword evidence="4" id="KW-1003">Cell membrane</keyword>
<dbReference type="Proteomes" id="UP000233597">
    <property type="component" value="Unassembled WGS sequence"/>
</dbReference>
<dbReference type="GO" id="GO:0005886">
    <property type="term" value="C:plasma membrane"/>
    <property type="evidence" value="ECO:0007669"/>
    <property type="project" value="UniProtKB-SubCell"/>
</dbReference>
<feature type="compositionally biased region" description="Low complexity" evidence="8">
    <location>
        <begin position="390"/>
        <end position="401"/>
    </location>
</feature>
<feature type="region of interest" description="Disordered" evidence="8">
    <location>
        <begin position="380"/>
        <end position="415"/>
    </location>
</feature>
<comment type="subcellular location">
    <subcellularLocation>
        <location evidence="1">Cell membrane</location>
        <topology evidence="1">Multi-pass membrane protein</topology>
    </subcellularLocation>
</comment>
<keyword evidence="6 9" id="KW-1133">Transmembrane helix</keyword>
<dbReference type="PANTHER" id="PTHR21716">
    <property type="entry name" value="TRANSMEMBRANE PROTEIN"/>
    <property type="match status" value="1"/>
</dbReference>
<comment type="similarity">
    <text evidence="2">Belongs to the autoinducer-2 exporter (AI-2E) (TC 2.A.86) family.</text>
</comment>
<dbReference type="AlphaFoldDB" id="A0A2N3KMA6"/>
<evidence type="ECO:0000256" key="4">
    <source>
        <dbReference type="ARBA" id="ARBA00022475"/>
    </source>
</evidence>
<dbReference type="OrthoDB" id="5792512at2"/>
<feature type="transmembrane region" description="Helical" evidence="9">
    <location>
        <begin position="61"/>
        <end position="82"/>
    </location>
</feature>
<evidence type="ECO:0000256" key="8">
    <source>
        <dbReference type="SAM" id="MobiDB-lite"/>
    </source>
</evidence>
<comment type="caution">
    <text evidence="10">The sequence shown here is derived from an EMBL/GenBank/DDBJ whole genome shotgun (WGS) entry which is preliminary data.</text>
</comment>
<feature type="transmembrane region" description="Helical" evidence="9">
    <location>
        <begin position="144"/>
        <end position="169"/>
    </location>
</feature>
<feature type="transmembrane region" description="Helical" evidence="9">
    <location>
        <begin position="251"/>
        <end position="284"/>
    </location>
</feature>
<evidence type="ECO:0000256" key="1">
    <source>
        <dbReference type="ARBA" id="ARBA00004651"/>
    </source>
</evidence>
<protein>
    <submittedName>
        <fullName evidence="10">AI-2E family transporter</fullName>
    </submittedName>
</protein>
<evidence type="ECO:0000256" key="6">
    <source>
        <dbReference type="ARBA" id="ARBA00022989"/>
    </source>
</evidence>
<feature type="transmembrane region" description="Helical" evidence="9">
    <location>
        <begin position="304"/>
        <end position="337"/>
    </location>
</feature>
<evidence type="ECO:0000313" key="11">
    <source>
        <dbReference type="Proteomes" id="UP000233597"/>
    </source>
</evidence>
<proteinExistence type="inferred from homology"/>
<reference evidence="10 11" key="1">
    <citation type="submission" date="2017-09" db="EMBL/GenBank/DDBJ databases">
        <title>Biodiversity and function of Thalassospira species in the particle-attached aromatic-hydrocarbon-degrading consortia from the surface seawater of the South China Sea.</title>
        <authorList>
            <person name="Dong C."/>
            <person name="Liu R."/>
            <person name="Shao Z."/>
        </authorList>
    </citation>
    <scope>NUCLEOTIDE SEQUENCE [LARGE SCALE GENOMIC DNA]</scope>
    <source>
        <strain evidence="10 11">CSC1P2</strain>
    </source>
</reference>
<accession>A0A2N3KMA6</accession>
<dbReference type="EMBL" id="NWTK01000014">
    <property type="protein sequence ID" value="PKR51681.1"/>
    <property type="molecule type" value="Genomic_DNA"/>
</dbReference>
<dbReference type="GO" id="GO:0055085">
    <property type="term" value="P:transmembrane transport"/>
    <property type="evidence" value="ECO:0007669"/>
    <property type="project" value="TreeGrafter"/>
</dbReference>
<feature type="transmembrane region" description="Helical" evidence="9">
    <location>
        <begin position="9"/>
        <end position="41"/>
    </location>
</feature>
<organism evidence="10 11">
    <name type="scientific">Thalassospira marina</name>
    <dbReference type="NCBI Taxonomy" id="2048283"/>
    <lineage>
        <taxon>Bacteria</taxon>
        <taxon>Pseudomonadati</taxon>
        <taxon>Pseudomonadota</taxon>
        <taxon>Alphaproteobacteria</taxon>
        <taxon>Rhodospirillales</taxon>
        <taxon>Thalassospiraceae</taxon>
        <taxon>Thalassospira</taxon>
    </lineage>
</organism>
<evidence type="ECO:0000256" key="7">
    <source>
        <dbReference type="ARBA" id="ARBA00023136"/>
    </source>
</evidence>
<gene>
    <name evidence="10" type="ORF">COO20_19125</name>
</gene>
<evidence type="ECO:0000313" key="10">
    <source>
        <dbReference type="EMBL" id="PKR51681.1"/>
    </source>
</evidence>
<evidence type="ECO:0000256" key="3">
    <source>
        <dbReference type="ARBA" id="ARBA00022448"/>
    </source>
</evidence>
<keyword evidence="3" id="KW-0813">Transport</keyword>
<keyword evidence="7 9" id="KW-0472">Membrane</keyword>
<evidence type="ECO:0000256" key="9">
    <source>
        <dbReference type="SAM" id="Phobius"/>
    </source>
</evidence>
<dbReference type="PANTHER" id="PTHR21716:SF53">
    <property type="entry name" value="PERMEASE PERM-RELATED"/>
    <property type="match status" value="1"/>
</dbReference>
<name>A0A2N3KMA6_9PROT</name>
<evidence type="ECO:0000256" key="5">
    <source>
        <dbReference type="ARBA" id="ARBA00022692"/>
    </source>
</evidence>